<gene>
    <name evidence="1" type="ORF">AYI68_g4059</name>
</gene>
<proteinExistence type="predicted"/>
<accession>A0A1R0GY57</accession>
<keyword evidence="2" id="KW-1185">Reference proteome</keyword>
<dbReference type="AlphaFoldDB" id="A0A1R0GY57"/>
<dbReference type="OrthoDB" id="10670620at2759"/>
<sequence length="104" mass="11395">MVGRVIETFSHSIEIEEPCLYLLLVSFFTSSGRAGIEVGFLNGILSPFSTMFHTHRLSVSLDHADFNIARGPPTGMSFIVPIGPSSLFPNLFREILTVCLGFCS</sequence>
<evidence type="ECO:0000313" key="2">
    <source>
        <dbReference type="Proteomes" id="UP000187455"/>
    </source>
</evidence>
<evidence type="ECO:0000313" key="1">
    <source>
        <dbReference type="EMBL" id="OLY81831.1"/>
    </source>
</evidence>
<comment type="caution">
    <text evidence="1">The sequence shown here is derived from an EMBL/GenBank/DDBJ whole genome shotgun (WGS) entry which is preliminary data.</text>
</comment>
<reference evidence="1 2" key="1">
    <citation type="journal article" date="2016" name="Mol. Biol. Evol.">
        <title>Genome-Wide Survey of Gut Fungi (Harpellales) Reveals the First Horizontally Transferred Ubiquitin Gene from a Mosquito Host.</title>
        <authorList>
            <person name="Wang Y."/>
            <person name="White M.M."/>
            <person name="Kvist S."/>
            <person name="Moncalvo J.M."/>
        </authorList>
    </citation>
    <scope>NUCLEOTIDE SEQUENCE [LARGE SCALE GENOMIC DNA]</scope>
    <source>
        <strain evidence="1 2">ALG-7-W6</strain>
    </source>
</reference>
<dbReference type="EMBL" id="LSSL01002128">
    <property type="protein sequence ID" value="OLY81831.1"/>
    <property type="molecule type" value="Genomic_DNA"/>
</dbReference>
<organism evidence="1 2">
    <name type="scientific">Smittium mucronatum</name>
    <dbReference type="NCBI Taxonomy" id="133383"/>
    <lineage>
        <taxon>Eukaryota</taxon>
        <taxon>Fungi</taxon>
        <taxon>Fungi incertae sedis</taxon>
        <taxon>Zoopagomycota</taxon>
        <taxon>Kickxellomycotina</taxon>
        <taxon>Harpellomycetes</taxon>
        <taxon>Harpellales</taxon>
        <taxon>Legeriomycetaceae</taxon>
        <taxon>Smittium</taxon>
    </lineage>
</organism>
<dbReference type="Proteomes" id="UP000187455">
    <property type="component" value="Unassembled WGS sequence"/>
</dbReference>
<name>A0A1R0GY57_9FUNG</name>
<protein>
    <submittedName>
        <fullName evidence="1">Uncharacterized protein</fullName>
    </submittedName>
</protein>